<keyword evidence="1" id="KW-0472">Membrane</keyword>
<keyword evidence="1" id="KW-1133">Transmembrane helix</keyword>
<gene>
    <name evidence="2" type="ORF">LZ24_02939</name>
</gene>
<reference evidence="2 3" key="1">
    <citation type="submission" date="2019-07" db="EMBL/GenBank/DDBJ databases">
        <title>Genome sequencing of 100 strains of the haloalkaliphilic chemolithoautotrophic sulfur-oxidizing bacterium Thioalkalivibrio.</title>
        <authorList>
            <person name="Muyzer G."/>
        </authorList>
    </citation>
    <scope>NUCLEOTIDE SEQUENCE [LARGE SCALE GENOMIC DNA]</scope>
    <source>
        <strain evidence="2 3">ASO4-4</strain>
    </source>
</reference>
<protein>
    <submittedName>
        <fullName evidence="2">Uncharacterized protein</fullName>
    </submittedName>
</protein>
<feature type="transmembrane region" description="Helical" evidence="1">
    <location>
        <begin position="43"/>
        <end position="64"/>
    </location>
</feature>
<name>A0A562RAF6_9BACT</name>
<organism evidence="2 3">
    <name type="scientific">Desulfobotulus alkaliphilus</name>
    <dbReference type="NCBI Taxonomy" id="622671"/>
    <lineage>
        <taxon>Bacteria</taxon>
        <taxon>Pseudomonadati</taxon>
        <taxon>Thermodesulfobacteriota</taxon>
        <taxon>Desulfobacteria</taxon>
        <taxon>Desulfobacterales</taxon>
        <taxon>Desulfobacteraceae</taxon>
        <taxon>Desulfobotulus</taxon>
    </lineage>
</organism>
<comment type="caution">
    <text evidence="2">The sequence shown here is derived from an EMBL/GenBank/DDBJ whole genome shotgun (WGS) entry which is preliminary data.</text>
</comment>
<keyword evidence="1" id="KW-0812">Transmembrane</keyword>
<keyword evidence="3" id="KW-1185">Reference proteome</keyword>
<dbReference type="EMBL" id="VLLC01000032">
    <property type="protein sequence ID" value="TWI66028.1"/>
    <property type="molecule type" value="Genomic_DNA"/>
</dbReference>
<proteinExistence type="predicted"/>
<dbReference type="AlphaFoldDB" id="A0A562RAF6"/>
<dbReference type="Proteomes" id="UP000318307">
    <property type="component" value="Unassembled WGS sequence"/>
</dbReference>
<dbReference type="RefSeq" id="WP_144686383.1">
    <property type="nucleotide sequence ID" value="NZ_VLLC01000032.1"/>
</dbReference>
<evidence type="ECO:0000256" key="1">
    <source>
        <dbReference type="SAM" id="Phobius"/>
    </source>
</evidence>
<accession>A0A562RAF6</accession>
<sequence>MTKKIASGEFGGHQPDTDFPAAAFDPVFVRGTMFLFFAAKIYILYRSIFYLLYIVFLVVFFSFFQV</sequence>
<evidence type="ECO:0000313" key="3">
    <source>
        <dbReference type="Proteomes" id="UP000318307"/>
    </source>
</evidence>
<evidence type="ECO:0000313" key="2">
    <source>
        <dbReference type="EMBL" id="TWI66028.1"/>
    </source>
</evidence>